<feature type="region of interest" description="Disordered" evidence="1">
    <location>
        <begin position="78"/>
        <end position="98"/>
    </location>
</feature>
<comment type="caution">
    <text evidence="2">The sequence shown here is derived from an EMBL/GenBank/DDBJ whole genome shotgun (WGS) entry which is preliminary data.</text>
</comment>
<dbReference type="InterPro" id="IPR016024">
    <property type="entry name" value="ARM-type_fold"/>
</dbReference>
<feature type="compositionally biased region" description="Low complexity" evidence="1">
    <location>
        <begin position="408"/>
        <end position="426"/>
    </location>
</feature>
<organism evidence="2 3">
    <name type="scientific">Trypanosoma theileri</name>
    <dbReference type="NCBI Taxonomy" id="67003"/>
    <lineage>
        <taxon>Eukaryota</taxon>
        <taxon>Discoba</taxon>
        <taxon>Euglenozoa</taxon>
        <taxon>Kinetoplastea</taxon>
        <taxon>Metakinetoplastina</taxon>
        <taxon>Trypanosomatida</taxon>
        <taxon>Trypanosomatidae</taxon>
        <taxon>Trypanosoma</taxon>
    </lineage>
</organism>
<gene>
    <name evidence="2" type="ORF">TM35_000241590</name>
</gene>
<feature type="region of interest" description="Disordered" evidence="1">
    <location>
        <begin position="27"/>
        <end position="63"/>
    </location>
</feature>
<feature type="region of interest" description="Disordered" evidence="1">
    <location>
        <begin position="784"/>
        <end position="819"/>
    </location>
</feature>
<evidence type="ECO:0000256" key="1">
    <source>
        <dbReference type="SAM" id="MobiDB-lite"/>
    </source>
</evidence>
<proteinExistence type="predicted"/>
<dbReference type="AlphaFoldDB" id="A0A1X0NS47"/>
<feature type="region of interest" description="Disordered" evidence="1">
    <location>
        <begin position="210"/>
        <end position="236"/>
    </location>
</feature>
<accession>A0A1X0NS47</accession>
<feature type="compositionally biased region" description="Basic and acidic residues" evidence="1">
    <location>
        <begin position="784"/>
        <end position="806"/>
    </location>
</feature>
<dbReference type="EMBL" id="NBCO01000024">
    <property type="protein sequence ID" value="ORC87009.1"/>
    <property type="molecule type" value="Genomic_DNA"/>
</dbReference>
<reference evidence="2 3" key="1">
    <citation type="submission" date="2017-03" db="EMBL/GenBank/DDBJ databases">
        <title>An alternative strategy for trypanosome survival in the mammalian bloodstream revealed through genome and transcriptome analysis of the ubiquitous bovine parasite Trypanosoma (Megatrypanum) theileri.</title>
        <authorList>
            <person name="Kelly S."/>
            <person name="Ivens A."/>
            <person name="Mott A."/>
            <person name="O'Neill E."/>
            <person name="Emms D."/>
            <person name="Macleod O."/>
            <person name="Voorheis P."/>
            <person name="Matthews J."/>
            <person name="Matthews K."/>
            <person name="Carrington M."/>
        </authorList>
    </citation>
    <scope>NUCLEOTIDE SEQUENCE [LARGE SCALE GENOMIC DNA]</scope>
    <source>
        <strain evidence="2">Edinburgh</strain>
    </source>
</reference>
<feature type="compositionally biased region" description="Basic and acidic residues" evidence="1">
    <location>
        <begin position="87"/>
        <end position="98"/>
    </location>
</feature>
<evidence type="ECO:0000313" key="3">
    <source>
        <dbReference type="Proteomes" id="UP000192257"/>
    </source>
</evidence>
<feature type="compositionally biased region" description="Polar residues" evidence="1">
    <location>
        <begin position="49"/>
        <end position="60"/>
    </location>
</feature>
<feature type="region of interest" description="Disordered" evidence="1">
    <location>
        <begin position="397"/>
        <end position="426"/>
    </location>
</feature>
<dbReference type="GeneID" id="39987351"/>
<dbReference type="STRING" id="67003.A0A1X0NS47"/>
<dbReference type="RefSeq" id="XP_028881075.1">
    <property type="nucleotide sequence ID" value="XM_029027571.1"/>
</dbReference>
<dbReference type="Proteomes" id="UP000192257">
    <property type="component" value="Unassembled WGS sequence"/>
</dbReference>
<dbReference type="VEuPathDB" id="TriTrypDB:TM35_000241590"/>
<keyword evidence="3" id="KW-1185">Reference proteome</keyword>
<dbReference type="InterPro" id="IPR011989">
    <property type="entry name" value="ARM-like"/>
</dbReference>
<dbReference type="Gene3D" id="1.25.10.10">
    <property type="entry name" value="Leucine-rich Repeat Variant"/>
    <property type="match status" value="1"/>
</dbReference>
<evidence type="ECO:0000313" key="2">
    <source>
        <dbReference type="EMBL" id="ORC87009.1"/>
    </source>
</evidence>
<name>A0A1X0NS47_9TRYP</name>
<dbReference type="OrthoDB" id="245103at2759"/>
<sequence length="1205" mass="134631">MSKSAGLLRAYAVLRQLEVLRQQDILDPLPNDTDTDASSSAVHTEDENNTQYPLTYGTQSLEEEEEYRKKDGIYVIRGSSQEGVKSPSHDVSPHEKSKVLQRMLQDIVELRKKTVKVKETRDDEIHQQKQKELDKLEEMRRPVEYTTYGENSPLPENPSSRLISPLKDEENYYDHNNSNNRKRYDHHHYMNKSNHDDDDENVFFDDPRFSTPRGLPHGVKEREHNKNRKNTKPSHYTTKSMEEGVHTVTFYEVPPSKDSENIFTSHESQHSSHKKSKLTVNSPVVSDYAKSLIEQHRSRKEKLMHEIAQRKEQPPPIKNMNNTDLLHRMEATPPSAAISPITRVDDAEEAFSPFPSHQIDFDEMCGENDNQPLITYLQELTTMGSEELQEELHKMKNCDDDAKKKNNKNNINTSSGSISNTNTTTNTTNKISELRCREWFALTALVNSPDTIRHIIVPLFLSELTEDNDTNEYDSTDPNSRISHILCALIGLGELAAAALPILLEMLMTRRGVAKLVALAIRAVGGDDGLHALCRIARNRNDPHIRSAAIYGVSTLANPVLGSTNVYCLSTAGLRNTVVFYQPPVQSGYVEINSESGEPLREMSLQRPPPYRPTDVFLHAETVRQQLLHFTASRLFRRSTHSYAVLPLVLHNFTNAAVEASQQEEMPQTILIALRRYANELDDISSLPPRVLPFSYDPHYIHREDELFAVEETLMTVLLDPHTPPCVMEQSLVSLASLPDFATTHVAPALLDFVVHCVSRFEQHCVDVNHNSVDGEYTDKQCRLTSKDKHSKEKTKDNDKEGGGRGEEEEEKEKEKEVEVEEGIAVDVAVLVAGLVALGRIVRSEGTPPIVTDTACEVLIHNLVALPVRVRHAACIGLGEIGAMSNKTELMAQALNDCLNDSVMNHETVAWALARLGQPGVSLLLDRITHEEHSQNIKIGGVALPMSIRLMCVRALATIDIPVVSLGVPLVASQLREMLVQRLGMIVAANKMEENILLECVYAIAEIIGNPNNNNKNSSSSSGKNNVIASRNGDSAAMVSFSGKFHDEAAVYYRNEVPNEAFEVLKSLLESSNLPFSVQQALFYSLCAYGGAHGELYTSQTAIQSPIVLSRAAATFGLRACGGKVIRTLAVALNDEAVEVRLEAFDTLTAIGVDPILTVLRTRPHQHTRQVIAALRDCLLRDIGRNAKRQVAQELYTAITQYRTL</sequence>
<feature type="compositionally biased region" description="Acidic residues" evidence="1">
    <location>
        <begin position="807"/>
        <end position="819"/>
    </location>
</feature>
<protein>
    <submittedName>
        <fullName evidence="2">Serine/arginine repetitive matrix protein 1</fullName>
    </submittedName>
</protein>
<dbReference type="SUPFAM" id="SSF48371">
    <property type="entry name" value="ARM repeat"/>
    <property type="match status" value="1"/>
</dbReference>